<gene>
    <name evidence="2" type="ORF">UFOPK1493_03947</name>
</gene>
<organism evidence="2">
    <name type="scientific">freshwater metagenome</name>
    <dbReference type="NCBI Taxonomy" id="449393"/>
    <lineage>
        <taxon>unclassified sequences</taxon>
        <taxon>metagenomes</taxon>
        <taxon>ecological metagenomes</taxon>
    </lineage>
</organism>
<feature type="transmembrane region" description="Helical" evidence="1">
    <location>
        <begin position="216"/>
        <end position="236"/>
    </location>
</feature>
<evidence type="ECO:0000256" key="1">
    <source>
        <dbReference type="SAM" id="Phobius"/>
    </source>
</evidence>
<dbReference type="AlphaFoldDB" id="A0A6J6GDI7"/>
<keyword evidence="1" id="KW-1133">Transmembrane helix</keyword>
<sequence>MSEQAADGGSLTDLVERFLRADEALEFVVDERARLAAASKELAQARTHMDVRTQSSVDALEQLRAQLRERMDAEADYAEAVQQHEGAVTELLHEVTALLTQLREIDPARFAREIDELRRDSADNASEVREVRRVIADLERHHAALVAEARSTSQMLEQVVRDHEAIRQVLQAQSARFDHVDAAHGEHAAALWSAEGVAAERHREVLDAFRRTQRGVIAAVVLGGLSLVVSVAALFVG</sequence>
<protein>
    <submittedName>
        <fullName evidence="2">Unannotated protein</fullName>
    </submittedName>
</protein>
<name>A0A6J6GDI7_9ZZZZ</name>
<dbReference type="EMBL" id="CAEZSR010000262">
    <property type="protein sequence ID" value="CAB4594878.1"/>
    <property type="molecule type" value="Genomic_DNA"/>
</dbReference>
<evidence type="ECO:0000313" key="2">
    <source>
        <dbReference type="EMBL" id="CAB4594878.1"/>
    </source>
</evidence>
<accession>A0A6J6GDI7</accession>
<keyword evidence="1" id="KW-0812">Transmembrane</keyword>
<reference evidence="2" key="1">
    <citation type="submission" date="2020-05" db="EMBL/GenBank/DDBJ databases">
        <authorList>
            <person name="Chiriac C."/>
            <person name="Salcher M."/>
            <person name="Ghai R."/>
            <person name="Kavagutti S V."/>
        </authorList>
    </citation>
    <scope>NUCLEOTIDE SEQUENCE</scope>
</reference>
<keyword evidence="1" id="KW-0472">Membrane</keyword>
<proteinExistence type="predicted"/>